<evidence type="ECO:0000256" key="4">
    <source>
        <dbReference type="ARBA" id="ARBA00022452"/>
    </source>
</evidence>
<comment type="caution">
    <text evidence="8">The sequence shown here is derived from an EMBL/GenBank/DDBJ whole genome shotgun (WGS) entry which is preliminary data.</text>
</comment>
<dbReference type="Gene3D" id="1.20.1600.10">
    <property type="entry name" value="Outer membrane efflux proteins (OEP)"/>
    <property type="match status" value="1"/>
</dbReference>
<evidence type="ECO:0000256" key="6">
    <source>
        <dbReference type="ARBA" id="ARBA00023136"/>
    </source>
</evidence>
<keyword evidence="5" id="KW-0812">Transmembrane</keyword>
<dbReference type="GO" id="GO:0009279">
    <property type="term" value="C:cell outer membrane"/>
    <property type="evidence" value="ECO:0007669"/>
    <property type="project" value="UniProtKB-SubCell"/>
</dbReference>
<evidence type="ECO:0000256" key="2">
    <source>
        <dbReference type="ARBA" id="ARBA00007613"/>
    </source>
</evidence>
<organism evidence="8 9">
    <name type="scientific">Fibrella rubiginis</name>
    <dbReference type="NCBI Taxonomy" id="2817060"/>
    <lineage>
        <taxon>Bacteria</taxon>
        <taxon>Pseudomonadati</taxon>
        <taxon>Bacteroidota</taxon>
        <taxon>Cytophagia</taxon>
        <taxon>Cytophagales</taxon>
        <taxon>Spirosomataceae</taxon>
        <taxon>Fibrella</taxon>
    </lineage>
</organism>
<dbReference type="EMBL" id="JAFMYV010000013">
    <property type="protein sequence ID" value="MBO0939316.1"/>
    <property type="molecule type" value="Genomic_DNA"/>
</dbReference>
<evidence type="ECO:0000313" key="9">
    <source>
        <dbReference type="Proteomes" id="UP000664034"/>
    </source>
</evidence>
<evidence type="ECO:0000313" key="8">
    <source>
        <dbReference type="EMBL" id="MBO0939316.1"/>
    </source>
</evidence>
<sequence>MSTTPQVNLCHSRRLTGDYNSANESGRAKRKNQRLLHWLLCWFFIPNGLLVAQPARQDQDSVLTLAHALDITAQFYPSIKSKRIETEATRADYSARKASFLPAGAIQAQALYGTSNNVRGAYFPNEGTTNSVSSGIKNNGPTTDAVWTSLSSLNVNWRAITFGRNKAELALFQSATGRAEADYRQELFVQQVRVADAYLMALIMDQAVRVQEANLNRVRAFRRVMQANARSGLRPGVDSSLADAELAKAQLLLLDSRRMAQQQRVQLGQLTGLPTVAIRLDTTTFQQAIPPDFAFSEAKLATHPVLTYYQRQIDLDQAQTQAIRKSMLPAISLNGSFWARGSGISDNLSPEGNFIYSPSLGAGLPFRVANYFVGVSTVWRFTDLVRIQRETRAQSLRTLADQARYDEQLLTLRGQQQTADLQIRNAIEAARQSPIQLGAAQAAYGQAQARYGTGLANIYEFTQAYTLLNRAEIDQAVAVNNVWRALLLKSAAEGDLADFTRLITK</sequence>
<name>A0A939GJ79_9BACT</name>
<dbReference type="InterPro" id="IPR051906">
    <property type="entry name" value="TolC-like"/>
</dbReference>
<reference evidence="8" key="1">
    <citation type="submission" date="2021-03" db="EMBL/GenBank/DDBJ databases">
        <title>Fibrella sp. HMF5335 genome sequencing and assembly.</title>
        <authorList>
            <person name="Kang H."/>
            <person name="Kim H."/>
            <person name="Bae S."/>
            <person name="Joh K."/>
        </authorList>
    </citation>
    <scope>NUCLEOTIDE SEQUENCE</scope>
    <source>
        <strain evidence="8">HMF5335</strain>
    </source>
</reference>
<accession>A0A939GJ79</accession>
<dbReference type="GO" id="GO:0015562">
    <property type="term" value="F:efflux transmembrane transporter activity"/>
    <property type="evidence" value="ECO:0007669"/>
    <property type="project" value="InterPro"/>
</dbReference>
<dbReference type="SUPFAM" id="SSF56954">
    <property type="entry name" value="Outer membrane efflux proteins (OEP)"/>
    <property type="match status" value="1"/>
</dbReference>
<dbReference type="InterPro" id="IPR003423">
    <property type="entry name" value="OMP_efflux"/>
</dbReference>
<keyword evidence="7" id="KW-0998">Cell outer membrane</keyword>
<dbReference type="PANTHER" id="PTHR30026:SF20">
    <property type="entry name" value="OUTER MEMBRANE PROTEIN TOLC"/>
    <property type="match status" value="1"/>
</dbReference>
<evidence type="ECO:0000256" key="3">
    <source>
        <dbReference type="ARBA" id="ARBA00022448"/>
    </source>
</evidence>
<protein>
    <submittedName>
        <fullName evidence="8">TolC family protein</fullName>
    </submittedName>
</protein>
<proteinExistence type="inferred from homology"/>
<keyword evidence="9" id="KW-1185">Reference proteome</keyword>
<dbReference type="Proteomes" id="UP000664034">
    <property type="component" value="Unassembled WGS sequence"/>
</dbReference>
<keyword evidence="3" id="KW-0813">Transport</keyword>
<dbReference type="GO" id="GO:1990281">
    <property type="term" value="C:efflux pump complex"/>
    <property type="evidence" value="ECO:0007669"/>
    <property type="project" value="TreeGrafter"/>
</dbReference>
<evidence type="ECO:0000256" key="5">
    <source>
        <dbReference type="ARBA" id="ARBA00022692"/>
    </source>
</evidence>
<dbReference type="Pfam" id="PF02321">
    <property type="entry name" value="OEP"/>
    <property type="match status" value="2"/>
</dbReference>
<dbReference type="GO" id="GO:0015288">
    <property type="term" value="F:porin activity"/>
    <property type="evidence" value="ECO:0007669"/>
    <property type="project" value="TreeGrafter"/>
</dbReference>
<comment type="similarity">
    <text evidence="2">Belongs to the outer membrane factor (OMF) (TC 1.B.17) family.</text>
</comment>
<keyword evidence="4" id="KW-1134">Transmembrane beta strand</keyword>
<dbReference type="PANTHER" id="PTHR30026">
    <property type="entry name" value="OUTER MEMBRANE PROTEIN TOLC"/>
    <property type="match status" value="1"/>
</dbReference>
<keyword evidence="6" id="KW-0472">Membrane</keyword>
<gene>
    <name evidence="8" type="ORF">J2I47_22375</name>
</gene>
<comment type="subcellular location">
    <subcellularLocation>
        <location evidence="1">Cell outer membrane</location>
    </subcellularLocation>
</comment>
<dbReference type="AlphaFoldDB" id="A0A939GJ79"/>
<evidence type="ECO:0000256" key="1">
    <source>
        <dbReference type="ARBA" id="ARBA00004442"/>
    </source>
</evidence>
<evidence type="ECO:0000256" key="7">
    <source>
        <dbReference type="ARBA" id="ARBA00023237"/>
    </source>
</evidence>